<keyword evidence="3" id="KW-1185">Reference proteome</keyword>
<protein>
    <recommendedName>
        <fullName evidence="1">Myb/SANT-like domain-containing protein</fullName>
    </recommendedName>
</protein>
<dbReference type="Pfam" id="PF12776">
    <property type="entry name" value="Myb_DNA-bind_3"/>
    <property type="match status" value="1"/>
</dbReference>
<dbReference type="PANTHER" id="PTHR47584:SF14">
    <property type="entry name" value="L10-INTERACTING MYB DOMAIN-CONTAINING PROTEIN-LIKE"/>
    <property type="match status" value="1"/>
</dbReference>
<dbReference type="PANTHER" id="PTHR47584">
    <property type="match status" value="1"/>
</dbReference>
<comment type="caution">
    <text evidence="2">The sequence shown here is derived from an EMBL/GenBank/DDBJ whole genome shotgun (WGS) entry which is preliminary data.</text>
</comment>
<sequence length="118" mass="13793">MPQLMQRMGSYGRRQWRSISLIYLLKEEAKGNMPQGQFKTGLWTTIAKEFYLRTNKNYNKAQLMQKYQRLKGRHHTFSQLIGRIGMGWDPIANTMMGSEAVLASAIAHFFMLMLLEME</sequence>
<evidence type="ECO:0000313" key="2">
    <source>
        <dbReference type="EMBL" id="KAK9987965.1"/>
    </source>
</evidence>
<name>A0AAW2BPQ5_9ROSI</name>
<dbReference type="Proteomes" id="UP001459277">
    <property type="component" value="Unassembled WGS sequence"/>
</dbReference>
<proteinExistence type="predicted"/>
<dbReference type="EMBL" id="JAZDWU010000010">
    <property type="protein sequence ID" value="KAK9987965.1"/>
    <property type="molecule type" value="Genomic_DNA"/>
</dbReference>
<evidence type="ECO:0000259" key="1">
    <source>
        <dbReference type="Pfam" id="PF12776"/>
    </source>
</evidence>
<dbReference type="InterPro" id="IPR024752">
    <property type="entry name" value="Myb/SANT-like_dom"/>
</dbReference>
<dbReference type="InterPro" id="IPR045026">
    <property type="entry name" value="LIMYB"/>
</dbReference>
<feature type="domain" description="Myb/SANT-like" evidence="1">
    <location>
        <begin position="24"/>
        <end position="100"/>
    </location>
</feature>
<evidence type="ECO:0000313" key="3">
    <source>
        <dbReference type="Proteomes" id="UP001459277"/>
    </source>
</evidence>
<reference evidence="2 3" key="1">
    <citation type="submission" date="2024-01" db="EMBL/GenBank/DDBJ databases">
        <title>A telomere-to-telomere, gap-free genome of sweet tea (Lithocarpus litseifolius).</title>
        <authorList>
            <person name="Zhou J."/>
        </authorList>
    </citation>
    <scope>NUCLEOTIDE SEQUENCE [LARGE SCALE GENOMIC DNA]</scope>
    <source>
        <strain evidence="2">Zhou-2022a</strain>
        <tissue evidence="2">Leaf</tissue>
    </source>
</reference>
<accession>A0AAW2BPQ5</accession>
<dbReference type="AlphaFoldDB" id="A0AAW2BPQ5"/>
<organism evidence="2 3">
    <name type="scientific">Lithocarpus litseifolius</name>
    <dbReference type="NCBI Taxonomy" id="425828"/>
    <lineage>
        <taxon>Eukaryota</taxon>
        <taxon>Viridiplantae</taxon>
        <taxon>Streptophyta</taxon>
        <taxon>Embryophyta</taxon>
        <taxon>Tracheophyta</taxon>
        <taxon>Spermatophyta</taxon>
        <taxon>Magnoliopsida</taxon>
        <taxon>eudicotyledons</taxon>
        <taxon>Gunneridae</taxon>
        <taxon>Pentapetalae</taxon>
        <taxon>rosids</taxon>
        <taxon>fabids</taxon>
        <taxon>Fagales</taxon>
        <taxon>Fagaceae</taxon>
        <taxon>Lithocarpus</taxon>
    </lineage>
</organism>
<gene>
    <name evidence="2" type="ORF">SO802_028204</name>
</gene>